<dbReference type="GO" id="GO:0043161">
    <property type="term" value="P:proteasome-mediated ubiquitin-dependent protein catabolic process"/>
    <property type="evidence" value="ECO:0007669"/>
    <property type="project" value="TreeGrafter"/>
</dbReference>
<dbReference type="InterPro" id="IPR000555">
    <property type="entry name" value="JAMM/MPN+_dom"/>
</dbReference>
<evidence type="ECO:0000259" key="3">
    <source>
        <dbReference type="PROSITE" id="PS50249"/>
    </source>
</evidence>
<dbReference type="PANTHER" id="PTHR10540">
    <property type="entry name" value="EUKARYOTIC TRANSLATION INITIATION FACTOR 3 SUBUNIT F-RELATED"/>
    <property type="match status" value="1"/>
</dbReference>
<dbReference type="InterPro" id="IPR033858">
    <property type="entry name" value="MPN_RPN7_8"/>
</dbReference>
<comment type="caution">
    <text evidence="4">The sequence shown here is derived from an EMBL/GenBank/DDBJ whole genome shotgun (WGS) entry which is preliminary data.</text>
</comment>
<dbReference type="PROSITE" id="PS50249">
    <property type="entry name" value="MPN"/>
    <property type="match status" value="1"/>
</dbReference>
<sequence>MDVIKTQQIAARPVDKVVVHPLVLLSIVDNYNRVAKDTRKRVVGVLLGSSFKGTVDVTNSYAVVGYISYTVEDEDLGFGDDYVAGRASCCKGDLVPFEEDEKDPSIWFLDHNYHDAMFSMFKRINAKEHVVGWYSTGPKLRENDLNIHALFDTYVPNPVLVIIDVQPKELGIPTKAYCTVEEVKENATQKSQKVFVHVPSEIAAHEVEEIGVEHLLRDVKDTTISTLATEVTGKLTALKGLDARLKEIRGYLDLVIDGKLPLNHEILYHLQDVFNLLPNLNVNELIKAFAVKTNDMMLVIYLSSLIRSVIALHNLINNKILNKEHEKAEDSKPVPVPAASGS</sequence>
<protein>
    <recommendedName>
        <fullName evidence="3">MPN domain-containing protein</fullName>
    </recommendedName>
</protein>
<dbReference type="GO" id="GO:0008237">
    <property type="term" value="F:metallopeptidase activity"/>
    <property type="evidence" value="ECO:0007669"/>
    <property type="project" value="InterPro"/>
</dbReference>
<dbReference type="AlphaFoldDB" id="A0A218XFL4"/>
<reference evidence="5" key="1">
    <citation type="journal article" date="2017" name="Plant J.">
        <title>The pomegranate (Punica granatum L.) genome and the genomics of punicalagin biosynthesis.</title>
        <authorList>
            <person name="Qin G."/>
            <person name="Xu C."/>
            <person name="Ming R."/>
            <person name="Tang H."/>
            <person name="Guyot R."/>
            <person name="Kramer E.M."/>
            <person name="Hu Y."/>
            <person name="Yi X."/>
            <person name="Qi Y."/>
            <person name="Xu X."/>
            <person name="Gao Z."/>
            <person name="Pan H."/>
            <person name="Jian J."/>
            <person name="Tian Y."/>
            <person name="Yue Z."/>
            <person name="Xu Y."/>
        </authorList>
    </citation>
    <scope>NUCLEOTIDE SEQUENCE [LARGE SCALE GENOMIC DNA]</scope>
    <source>
        <strain evidence="5">cv. Dabenzi</strain>
    </source>
</reference>
<feature type="domain" description="MPN" evidence="3">
    <location>
        <begin position="17"/>
        <end position="183"/>
    </location>
</feature>
<evidence type="ECO:0000256" key="2">
    <source>
        <dbReference type="ARBA" id="ARBA00022942"/>
    </source>
</evidence>
<dbReference type="SMART" id="SM00232">
    <property type="entry name" value="JAB_MPN"/>
    <property type="match status" value="1"/>
</dbReference>
<dbReference type="EMBL" id="MTKT01001932">
    <property type="protein sequence ID" value="OWM83540.1"/>
    <property type="molecule type" value="Genomic_DNA"/>
</dbReference>
<comment type="similarity">
    <text evidence="1">Belongs to the peptidase M67A family.</text>
</comment>
<dbReference type="Gene3D" id="3.40.140.10">
    <property type="entry name" value="Cytidine Deaminase, domain 2"/>
    <property type="match status" value="1"/>
</dbReference>
<proteinExistence type="inferred from homology"/>
<dbReference type="Proteomes" id="UP000197138">
    <property type="component" value="Unassembled WGS sequence"/>
</dbReference>
<evidence type="ECO:0000313" key="4">
    <source>
        <dbReference type="EMBL" id="OWM83540.1"/>
    </source>
</evidence>
<dbReference type="PANTHER" id="PTHR10540:SF7">
    <property type="entry name" value="26S PROTEASOME NON-ATPASE REGULATORY SUBUNIT 7"/>
    <property type="match status" value="1"/>
</dbReference>
<dbReference type="GO" id="GO:0005838">
    <property type="term" value="C:proteasome regulatory particle"/>
    <property type="evidence" value="ECO:0007669"/>
    <property type="project" value="InterPro"/>
</dbReference>
<dbReference type="Pfam" id="PF13012">
    <property type="entry name" value="MitMem_reg"/>
    <property type="match status" value="1"/>
</dbReference>
<dbReference type="CDD" id="cd08062">
    <property type="entry name" value="MPN_RPN7_8"/>
    <property type="match status" value="1"/>
</dbReference>
<organism evidence="4 5">
    <name type="scientific">Punica granatum</name>
    <name type="common">Pomegranate</name>
    <dbReference type="NCBI Taxonomy" id="22663"/>
    <lineage>
        <taxon>Eukaryota</taxon>
        <taxon>Viridiplantae</taxon>
        <taxon>Streptophyta</taxon>
        <taxon>Embryophyta</taxon>
        <taxon>Tracheophyta</taxon>
        <taxon>Spermatophyta</taxon>
        <taxon>Magnoliopsida</taxon>
        <taxon>eudicotyledons</taxon>
        <taxon>Gunneridae</taxon>
        <taxon>Pentapetalae</taxon>
        <taxon>rosids</taxon>
        <taxon>malvids</taxon>
        <taxon>Myrtales</taxon>
        <taxon>Lythraceae</taxon>
        <taxon>Punica</taxon>
    </lineage>
</organism>
<dbReference type="Pfam" id="PF01398">
    <property type="entry name" value="JAB"/>
    <property type="match status" value="2"/>
</dbReference>
<evidence type="ECO:0000256" key="1">
    <source>
        <dbReference type="ARBA" id="ARBA00008568"/>
    </source>
</evidence>
<accession>A0A218XFL4</accession>
<keyword evidence="2" id="KW-0647">Proteasome</keyword>
<gene>
    <name evidence="4" type="ORF">CDL15_Pgr013021</name>
</gene>
<name>A0A218XFL4_PUNGR</name>
<evidence type="ECO:0000313" key="5">
    <source>
        <dbReference type="Proteomes" id="UP000197138"/>
    </source>
</evidence>
<dbReference type="InterPro" id="IPR037518">
    <property type="entry name" value="MPN"/>
</dbReference>
<dbReference type="InterPro" id="IPR024969">
    <property type="entry name" value="EIF3F/CSN6-like_C"/>
</dbReference>